<dbReference type="PRINTS" id="PR00040">
    <property type="entry name" value="HTHMERR"/>
</dbReference>
<gene>
    <name evidence="5" type="ORF">EDD33_1961</name>
</gene>
<proteinExistence type="predicted"/>
<reference evidence="5 6" key="1">
    <citation type="submission" date="2018-11" db="EMBL/GenBank/DDBJ databases">
        <title>Sequencing the genomes of 1000 actinobacteria strains.</title>
        <authorList>
            <person name="Klenk H.-P."/>
        </authorList>
    </citation>
    <scope>NUCLEOTIDE SEQUENCE [LARGE SCALE GENOMIC DNA]</scope>
    <source>
        <strain evidence="5 6">DSM 12652</strain>
    </source>
</reference>
<dbReference type="RefSeq" id="WP_123390466.1">
    <property type="nucleotide sequence ID" value="NZ_RKHO01000001.1"/>
</dbReference>
<feature type="coiled-coil region" evidence="2">
    <location>
        <begin position="77"/>
        <end position="111"/>
    </location>
</feature>
<dbReference type="Proteomes" id="UP000281738">
    <property type="component" value="Unassembled WGS sequence"/>
</dbReference>
<evidence type="ECO:0000256" key="2">
    <source>
        <dbReference type="SAM" id="Coils"/>
    </source>
</evidence>
<dbReference type="EMBL" id="RKHO01000001">
    <property type="protein sequence ID" value="ROR91100.1"/>
    <property type="molecule type" value="Genomic_DNA"/>
</dbReference>
<dbReference type="GO" id="GO:0003677">
    <property type="term" value="F:DNA binding"/>
    <property type="evidence" value="ECO:0007669"/>
    <property type="project" value="UniProtKB-KW"/>
</dbReference>
<dbReference type="InterPro" id="IPR009061">
    <property type="entry name" value="DNA-bd_dom_put_sf"/>
</dbReference>
<evidence type="ECO:0000313" key="5">
    <source>
        <dbReference type="EMBL" id="ROR91100.1"/>
    </source>
</evidence>
<evidence type="ECO:0000256" key="1">
    <source>
        <dbReference type="ARBA" id="ARBA00023125"/>
    </source>
</evidence>
<name>A0A3N2CU92_9ACTN</name>
<dbReference type="AlphaFoldDB" id="A0A3N2CU92"/>
<accession>A0A3N2CU92</accession>
<dbReference type="PROSITE" id="PS50937">
    <property type="entry name" value="HTH_MERR_2"/>
    <property type="match status" value="1"/>
</dbReference>
<dbReference type="PANTHER" id="PTHR30204">
    <property type="entry name" value="REDOX-CYCLING DRUG-SENSING TRANSCRIPTIONAL ACTIVATOR SOXR"/>
    <property type="match status" value="1"/>
</dbReference>
<dbReference type="Gene3D" id="1.10.1660.10">
    <property type="match status" value="1"/>
</dbReference>
<protein>
    <submittedName>
        <fullName evidence="5">DNA-binding transcriptional MerR regulator</fullName>
    </submittedName>
</protein>
<evidence type="ECO:0000313" key="6">
    <source>
        <dbReference type="Proteomes" id="UP000281738"/>
    </source>
</evidence>
<keyword evidence="1 5" id="KW-0238">DNA-binding</keyword>
<sequence>MRIGELAERSGVSARSLRYYEQHGLLSPRRNRAGHRTYVASDVDRVVEIQELFAAGFCSAGVREVLPGVLDPASGDLARLGARMQEARIRLQRELREVERELEVLAGVQERLGLAPDTHVRPQTGSHDDVSPDPKSPTPAPTDHRNRRLR</sequence>
<feature type="domain" description="HTH merR-type" evidence="4">
    <location>
        <begin position="1"/>
        <end position="68"/>
    </location>
</feature>
<dbReference type="InterPro" id="IPR000551">
    <property type="entry name" value="MerR-type_HTH_dom"/>
</dbReference>
<dbReference type="InterPro" id="IPR047057">
    <property type="entry name" value="MerR_fam"/>
</dbReference>
<dbReference type="PROSITE" id="PS00552">
    <property type="entry name" value="HTH_MERR_1"/>
    <property type="match status" value="1"/>
</dbReference>
<keyword evidence="6" id="KW-1185">Reference proteome</keyword>
<dbReference type="SUPFAM" id="SSF46955">
    <property type="entry name" value="Putative DNA-binding domain"/>
    <property type="match status" value="1"/>
</dbReference>
<evidence type="ECO:0000256" key="3">
    <source>
        <dbReference type="SAM" id="MobiDB-lite"/>
    </source>
</evidence>
<feature type="region of interest" description="Disordered" evidence="3">
    <location>
        <begin position="113"/>
        <end position="150"/>
    </location>
</feature>
<dbReference type="GO" id="GO:0003700">
    <property type="term" value="F:DNA-binding transcription factor activity"/>
    <property type="evidence" value="ECO:0007669"/>
    <property type="project" value="InterPro"/>
</dbReference>
<organism evidence="5 6">
    <name type="scientific">Nocardioides aurantiacus</name>
    <dbReference type="NCBI Taxonomy" id="86796"/>
    <lineage>
        <taxon>Bacteria</taxon>
        <taxon>Bacillati</taxon>
        <taxon>Actinomycetota</taxon>
        <taxon>Actinomycetes</taxon>
        <taxon>Propionibacteriales</taxon>
        <taxon>Nocardioidaceae</taxon>
        <taxon>Nocardioides</taxon>
    </lineage>
</organism>
<dbReference type="SMART" id="SM00422">
    <property type="entry name" value="HTH_MERR"/>
    <property type="match status" value="1"/>
</dbReference>
<dbReference type="Pfam" id="PF13411">
    <property type="entry name" value="MerR_1"/>
    <property type="match status" value="1"/>
</dbReference>
<keyword evidence="2" id="KW-0175">Coiled coil</keyword>
<comment type="caution">
    <text evidence="5">The sequence shown here is derived from an EMBL/GenBank/DDBJ whole genome shotgun (WGS) entry which is preliminary data.</text>
</comment>
<dbReference type="OrthoDB" id="9802039at2"/>
<evidence type="ECO:0000259" key="4">
    <source>
        <dbReference type="PROSITE" id="PS50937"/>
    </source>
</evidence>
<dbReference type="PANTHER" id="PTHR30204:SF97">
    <property type="entry name" value="MERR FAMILY REGULATORY PROTEIN"/>
    <property type="match status" value="1"/>
</dbReference>